<evidence type="ECO:0000256" key="3">
    <source>
        <dbReference type="ARBA" id="ARBA00022801"/>
    </source>
</evidence>
<sequence length="303" mass="33771">MAQPSTHVSACQTRAERQKDMVDLFKASLALGAFARLTRSSFQQVLLDRIKHAALLKENFSVAIIFPLGTEPGSFYPNLRGAYCFEQTVEDFWKVHALESDWRDYLSFFFLANAVRVEKQFGGPAAAFYGIFTHTKAMVVDDEISYLGSANINDRSLLGRDAEVGITTWGGSFPKQLRETLLKHHTGPGFGQIDAARLVPCLRALAEGNAEELRKTMGISFPQGSFKDSRGTRQLFGMEDLLNQTPTQKAELPYPRSRVVAGGGGTSHFDWFLLPNVSRPPDLRGLLFPWSRHIWGMPAVTQI</sequence>
<dbReference type="EC" id="3.1.4.4" evidence="1"/>
<keyword evidence="3" id="KW-0378">Hydrolase</keyword>
<dbReference type="Proteomes" id="UP000601435">
    <property type="component" value="Unassembled WGS sequence"/>
</dbReference>
<keyword evidence="5" id="KW-0443">Lipid metabolism</keyword>
<dbReference type="GO" id="GO:0009395">
    <property type="term" value="P:phospholipid catabolic process"/>
    <property type="evidence" value="ECO:0007669"/>
    <property type="project" value="TreeGrafter"/>
</dbReference>
<dbReference type="InterPro" id="IPR001736">
    <property type="entry name" value="PLipase_D/transphosphatidylase"/>
</dbReference>
<gene>
    <name evidence="7" type="primary">PLPZETA2</name>
    <name evidence="7" type="ORF">SNEC2469_LOCUS25895</name>
</gene>
<dbReference type="EMBL" id="CAJNJA010051742">
    <property type="protein sequence ID" value="CAE7844636.1"/>
    <property type="molecule type" value="Genomic_DNA"/>
</dbReference>
<protein>
    <recommendedName>
        <fullName evidence="1">phospholipase D</fullName>
        <ecNumber evidence="1">3.1.4.4</ecNumber>
    </recommendedName>
</protein>
<dbReference type="SUPFAM" id="SSF56024">
    <property type="entry name" value="Phospholipase D/nuclease"/>
    <property type="match status" value="1"/>
</dbReference>
<dbReference type="PANTHER" id="PTHR18896:SF60">
    <property type="entry name" value="PHOSPHOLIPASE D"/>
    <property type="match status" value="1"/>
</dbReference>
<organism evidence="7 8">
    <name type="scientific">Symbiodinium necroappetens</name>
    <dbReference type="NCBI Taxonomy" id="1628268"/>
    <lineage>
        <taxon>Eukaryota</taxon>
        <taxon>Sar</taxon>
        <taxon>Alveolata</taxon>
        <taxon>Dinophyceae</taxon>
        <taxon>Suessiales</taxon>
        <taxon>Symbiodiniaceae</taxon>
        <taxon>Symbiodinium</taxon>
    </lineage>
</organism>
<dbReference type="GO" id="GO:0005886">
    <property type="term" value="C:plasma membrane"/>
    <property type="evidence" value="ECO:0007669"/>
    <property type="project" value="TreeGrafter"/>
</dbReference>
<dbReference type="AlphaFoldDB" id="A0A812ZXD8"/>
<evidence type="ECO:0000256" key="4">
    <source>
        <dbReference type="ARBA" id="ARBA00022963"/>
    </source>
</evidence>
<keyword evidence="4" id="KW-0442">Lipid degradation</keyword>
<reference evidence="7" key="1">
    <citation type="submission" date="2021-02" db="EMBL/GenBank/DDBJ databases">
        <authorList>
            <person name="Dougan E. K."/>
            <person name="Rhodes N."/>
            <person name="Thang M."/>
            <person name="Chan C."/>
        </authorList>
    </citation>
    <scope>NUCLEOTIDE SEQUENCE</scope>
</reference>
<proteinExistence type="predicted"/>
<dbReference type="InterPro" id="IPR015679">
    <property type="entry name" value="PLipase_D_fam"/>
</dbReference>
<name>A0A812ZXD8_9DINO</name>
<dbReference type="GO" id="GO:0004630">
    <property type="term" value="F:phospholipase D activity"/>
    <property type="evidence" value="ECO:0007669"/>
    <property type="project" value="UniProtKB-EC"/>
</dbReference>
<feature type="non-terminal residue" evidence="7">
    <location>
        <position position="303"/>
    </location>
</feature>
<keyword evidence="2" id="KW-0677">Repeat</keyword>
<evidence type="ECO:0000256" key="1">
    <source>
        <dbReference type="ARBA" id="ARBA00012027"/>
    </source>
</evidence>
<evidence type="ECO:0000313" key="8">
    <source>
        <dbReference type="Proteomes" id="UP000601435"/>
    </source>
</evidence>
<comment type="caution">
    <text evidence="7">The sequence shown here is derived from an EMBL/GenBank/DDBJ whole genome shotgun (WGS) entry which is preliminary data.</text>
</comment>
<dbReference type="PANTHER" id="PTHR18896">
    <property type="entry name" value="PHOSPHOLIPASE D"/>
    <property type="match status" value="1"/>
</dbReference>
<dbReference type="OrthoDB" id="416306at2759"/>
<accession>A0A812ZXD8</accession>
<evidence type="ECO:0000256" key="5">
    <source>
        <dbReference type="ARBA" id="ARBA00023098"/>
    </source>
</evidence>
<dbReference type="SMART" id="SM00155">
    <property type="entry name" value="PLDc"/>
    <property type="match status" value="1"/>
</dbReference>
<evidence type="ECO:0000313" key="7">
    <source>
        <dbReference type="EMBL" id="CAE7844636.1"/>
    </source>
</evidence>
<evidence type="ECO:0000256" key="2">
    <source>
        <dbReference type="ARBA" id="ARBA00022737"/>
    </source>
</evidence>
<evidence type="ECO:0000259" key="6">
    <source>
        <dbReference type="PROSITE" id="PS50035"/>
    </source>
</evidence>
<dbReference type="PROSITE" id="PS50035">
    <property type="entry name" value="PLD"/>
    <property type="match status" value="1"/>
</dbReference>
<feature type="domain" description="PLD phosphodiesterase" evidence="6">
    <location>
        <begin position="129"/>
        <end position="156"/>
    </location>
</feature>
<dbReference type="Gene3D" id="3.30.870.10">
    <property type="entry name" value="Endonuclease Chain A"/>
    <property type="match status" value="1"/>
</dbReference>
<keyword evidence="8" id="KW-1185">Reference proteome</keyword>
<dbReference type="Pfam" id="PF00614">
    <property type="entry name" value="PLDc"/>
    <property type="match status" value="1"/>
</dbReference>